<accession>A0A2P2Q4J5</accession>
<sequence length="24" mass="2704">MALAILSKQLSFLLRANLVLMDKD</sequence>
<dbReference type="EMBL" id="GGEC01081411">
    <property type="protein sequence ID" value="MBX61895.1"/>
    <property type="molecule type" value="Transcribed_RNA"/>
</dbReference>
<dbReference type="AlphaFoldDB" id="A0A2P2Q4J5"/>
<organism evidence="1">
    <name type="scientific">Rhizophora mucronata</name>
    <name type="common">Asiatic mangrove</name>
    <dbReference type="NCBI Taxonomy" id="61149"/>
    <lineage>
        <taxon>Eukaryota</taxon>
        <taxon>Viridiplantae</taxon>
        <taxon>Streptophyta</taxon>
        <taxon>Embryophyta</taxon>
        <taxon>Tracheophyta</taxon>
        <taxon>Spermatophyta</taxon>
        <taxon>Magnoliopsida</taxon>
        <taxon>eudicotyledons</taxon>
        <taxon>Gunneridae</taxon>
        <taxon>Pentapetalae</taxon>
        <taxon>rosids</taxon>
        <taxon>fabids</taxon>
        <taxon>Malpighiales</taxon>
        <taxon>Rhizophoraceae</taxon>
        <taxon>Rhizophora</taxon>
    </lineage>
</organism>
<protein>
    <submittedName>
        <fullName evidence="1">Uncharacterized protein</fullName>
    </submittedName>
</protein>
<reference evidence="1" key="1">
    <citation type="submission" date="2018-02" db="EMBL/GenBank/DDBJ databases">
        <title>Rhizophora mucronata_Transcriptome.</title>
        <authorList>
            <person name="Meera S.P."/>
            <person name="Sreeshan A."/>
            <person name="Augustine A."/>
        </authorList>
    </citation>
    <scope>NUCLEOTIDE SEQUENCE</scope>
    <source>
        <tissue evidence="1">Leaf</tissue>
    </source>
</reference>
<name>A0A2P2Q4J5_RHIMU</name>
<evidence type="ECO:0000313" key="1">
    <source>
        <dbReference type="EMBL" id="MBX61895.1"/>
    </source>
</evidence>
<proteinExistence type="predicted"/>